<dbReference type="Proteomes" id="UP000879542">
    <property type="component" value="Unassembled WGS sequence"/>
</dbReference>
<proteinExistence type="predicted"/>
<gene>
    <name evidence="1" type="ORF">KRQ00_003866</name>
</gene>
<dbReference type="RefSeq" id="WP_021360351.1">
    <property type="nucleotide sequence ID" value="NZ_BINH01000003.1"/>
</dbReference>
<sequence length="263" mass="29507">MGLFSKKNKKPCCICGSEKGLMPSIEGENFCTACNCKYIDFSENILKVTSIMKMMSNSEGMKKFIEVEKKNLKLLEKFTETKSINSSISFDEEQNLLKISYKNRNQILVEKIIKFDDILEFELLEDGETIVKGGLGRAITGGVLFGGTGAVVGGITGKKTSRKVVEIFKIKITVKDINNPIEYINLINSKVKTNSSIYQKAFSDAQEILSILSIITKYNVMEDKKKSISSSTADEILKYKNLLDMEAITQEEFDAKKKELLNL</sequence>
<name>A0A9Q7T1T4_CLODI</name>
<reference evidence="1" key="1">
    <citation type="journal article" date="2018" name="Genome Biol.">
        <title>SKESA: strategic k-mer extension for scrupulous assemblies.</title>
        <authorList>
            <person name="Souvorov A."/>
            <person name="Agarwala R."/>
            <person name="Lipman D.J."/>
        </authorList>
    </citation>
    <scope>NUCLEOTIDE SEQUENCE</scope>
    <source>
        <strain evidence="1">Clostridioides</strain>
    </source>
</reference>
<evidence type="ECO:0000313" key="1">
    <source>
        <dbReference type="EMBL" id="HBH2622044.1"/>
    </source>
</evidence>
<dbReference type="EMBL" id="DAEQIJ010000034">
    <property type="protein sequence ID" value="HBH2622044.1"/>
    <property type="molecule type" value="Genomic_DNA"/>
</dbReference>
<evidence type="ECO:0000313" key="2">
    <source>
        <dbReference type="Proteomes" id="UP000879542"/>
    </source>
</evidence>
<organism evidence="1 2">
    <name type="scientific">Clostridioides difficile</name>
    <name type="common">Peptoclostridium difficile</name>
    <dbReference type="NCBI Taxonomy" id="1496"/>
    <lineage>
        <taxon>Bacteria</taxon>
        <taxon>Bacillati</taxon>
        <taxon>Bacillota</taxon>
        <taxon>Clostridia</taxon>
        <taxon>Peptostreptococcales</taxon>
        <taxon>Peptostreptococcaceae</taxon>
        <taxon>Clostridioides</taxon>
    </lineage>
</organism>
<dbReference type="AlphaFoldDB" id="A0A9Q7T1T4"/>
<accession>A0A9Q7T1T4</accession>
<protein>
    <submittedName>
        <fullName evidence="1">SHOCT domain-containing protein</fullName>
    </submittedName>
</protein>
<comment type="caution">
    <text evidence="1">The sequence shown here is derived from an EMBL/GenBank/DDBJ whole genome shotgun (WGS) entry which is preliminary data.</text>
</comment>
<reference evidence="1" key="2">
    <citation type="submission" date="2021-06" db="EMBL/GenBank/DDBJ databases">
        <authorList>
            <consortium name="NCBI Pathogen Detection Project"/>
        </authorList>
    </citation>
    <scope>NUCLEOTIDE SEQUENCE</scope>
    <source>
        <strain evidence="1">Clostridioides</strain>
    </source>
</reference>
<dbReference type="GeneID" id="66355320"/>
<dbReference type="Pfam" id="PF09851">
    <property type="entry name" value="SHOCT"/>
    <property type="match status" value="1"/>
</dbReference>
<dbReference type="InterPro" id="IPR018649">
    <property type="entry name" value="SHOCT"/>
</dbReference>